<dbReference type="AlphaFoldDB" id="A0A239JY15"/>
<dbReference type="InterPro" id="IPR021561">
    <property type="entry name" value="AbiEi_3"/>
</dbReference>
<accession>A0A239JY15</accession>
<feature type="domain" description="Transcriptional regulator AbiEi antitoxin N-terminal" evidence="1">
    <location>
        <begin position="11"/>
        <end position="105"/>
    </location>
</feature>
<proteinExistence type="predicted"/>
<evidence type="ECO:0000313" key="2">
    <source>
        <dbReference type="EMBL" id="SNT10655.1"/>
    </source>
</evidence>
<organism evidence="2 3">
    <name type="scientific">Granulicella rosea</name>
    <dbReference type="NCBI Taxonomy" id="474952"/>
    <lineage>
        <taxon>Bacteria</taxon>
        <taxon>Pseudomonadati</taxon>
        <taxon>Acidobacteriota</taxon>
        <taxon>Terriglobia</taxon>
        <taxon>Terriglobales</taxon>
        <taxon>Acidobacteriaceae</taxon>
        <taxon>Granulicella</taxon>
    </lineage>
</organism>
<dbReference type="Pfam" id="PF11459">
    <property type="entry name" value="AbiEi_3"/>
    <property type="match status" value="1"/>
</dbReference>
<reference evidence="2 3" key="1">
    <citation type="submission" date="2017-06" db="EMBL/GenBank/DDBJ databases">
        <authorList>
            <person name="Kim H.J."/>
            <person name="Triplett B.A."/>
        </authorList>
    </citation>
    <scope>NUCLEOTIDE SEQUENCE [LARGE SCALE GENOMIC DNA]</scope>
    <source>
        <strain evidence="2 3">DSM 18704</strain>
    </source>
</reference>
<keyword evidence="3" id="KW-1185">Reference proteome</keyword>
<dbReference type="Proteomes" id="UP000198356">
    <property type="component" value="Unassembled WGS sequence"/>
</dbReference>
<dbReference type="Pfam" id="PF17194">
    <property type="entry name" value="AbiEi_3_N"/>
    <property type="match status" value="1"/>
</dbReference>
<name>A0A239JY15_9BACT</name>
<protein>
    <submittedName>
        <fullName evidence="2">Transcriptional regulator with AbiEi antitoxin N-terminal domain</fullName>
    </submittedName>
</protein>
<dbReference type="InterPro" id="IPR033455">
    <property type="entry name" value="AbiEi_3_N"/>
</dbReference>
<dbReference type="EMBL" id="FZOU01000004">
    <property type="protein sequence ID" value="SNT10655.1"/>
    <property type="molecule type" value="Genomic_DNA"/>
</dbReference>
<evidence type="ECO:0000259" key="1">
    <source>
        <dbReference type="Pfam" id="PF17194"/>
    </source>
</evidence>
<sequence length="289" mass="32622">MNMCVMDAQRSSRLNRLLLSLPEGFLADSAWFQAQGISRSSIRDYVDRGWLERIGPRVYRRPSQLTKASLRWDVVVLSLQQVMHKPLHVGGRTAVELSGYAHYVEAGDTSRVYLYGSGLPSWLAKLPISAQFETRSSGLFANSNSGVEARRYDLRSGKASVSLKDAESTSPWEWSLTMSAPERAILEMIDELPHHESFHQVDVVMEGLANLRPQLVGKLLRECKSVKVKRLFLWYADRHGHAWFKHLDLSAVDLGKGKRQLVPQGHFDSRYQITLPIELFNTGGSNDGQ</sequence>
<evidence type="ECO:0000313" key="3">
    <source>
        <dbReference type="Proteomes" id="UP000198356"/>
    </source>
</evidence>
<gene>
    <name evidence="2" type="ORF">SAMN05421770_104193</name>
</gene>